<evidence type="ECO:0000313" key="1">
    <source>
        <dbReference type="EMBL" id="OIQ72823.1"/>
    </source>
</evidence>
<dbReference type="AlphaFoldDB" id="A0A1J5PYD4"/>
<comment type="caution">
    <text evidence="1">The sequence shown here is derived from an EMBL/GenBank/DDBJ whole genome shotgun (WGS) entry which is preliminary data.</text>
</comment>
<protein>
    <submittedName>
        <fullName evidence="1">Protein required for attachment to host cells</fullName>
    </submittedName>
</protein>
<proteinExistence type="predicted"/>
<gene>
    <name evidence="1" type="ORF">GALL_455470</name>
</gene>
<name>A0A1J5PYD4_9ZZZZ</name>
<reference evidence="1" key="1">
    <citation type="submission" date="2016-10" db="EMBL/GenBank/DDBJ databases">
        <title>Sequence of Gallionella enrichment culture.</title>
        <authorList>
            <person name="Poehlein A."/>
            <person name="Muehling M."/>
            <person name="Daniel R."/>
        </authorList>
    </citation>
    <scope>NUCLEOTIDE SEQUENCE</scope>
</reference>
<sequence>MGMPGINKDAWVVVCDGGKVLIYENVGTPLSLRLRLEEAREQAEAPTHDLGTERPGRVYASVGNSRSAVEQPDWHDELERVFLESVARRLDKAVTAGETSDLFIAAAPRALGMLRAAYTPAMREALRGEFAKDYVKTPVHELEKRLLAESS</sequence>
<dbReference type="Pfam" id="PF10116">
    <property type="entry name" value="Host_attach"/>
    <property type="match status" value="1"/>
</dbReference>
<dbReference type="EMBL" id="MLJW01003115">
    <property type="protein sequence ID" value="OIQ72823.1"/>
    <property type="molecule type" value="Genomic_DNA"/>
</dbReference>
<accession>A0A1J5PYD4</accession>
<dbReference type="InterPro" id="IPR019291">
    <property type="entry name" value="Host_attachment_protein"/>
</dbReference>
<organism evidence="1">
    <name type="scientific">mine drainage metagenome</name>
    <dbReference type="NCBI Taxonomy" id="410659"/>
    <lineage>
        <taxon>unclassified sequences</taxon>
        <taxon>metagenomes</taxon>
        <taxon>ecological metagenomes</taxon>
    </lineage>
</organism>